<dbReference type="Pfam" id="PF05685">
    <property type="entry name" value="Uma2"/>
    <property type="match status" value="1"/>
</dbReference>
<dbReference type="EMBL" id="CP063845">
    <property type="protein sequence ID" value="UFP95560.1"/>
    <property type="molecule type" value="Genomic_DNA"/>
</dbReference>
<evidence type="ECO:0000259" key="1">
    <source>
        <dbReference type="Pfam" id="PF05685"/>
    </source>
</evidence>
<sequence length="186" mass="20638">MTLAKVRSWTVDDYHRMLQSGILTADERVELLGGQVFEVSPQEPPHAATTRRSSRYLDRLLEGRADVRTQLPITLRPDSEPEPDIAVVRCDPGEYADRHPAAADVLLLIEIADATLSKDRNQKALIYARAGIGDYWILETNKRRAIIFRDPGSEGYASEINLSTADSLSPVAFPDLVVPLSALFLP</sequence>
<dbReference type="Gene3D" id="3.90.1570.10">
    <property type="entry name" value="tt1808, chain A"/>
    <property type="match status" value="1"/>
</dbReference>
<protein>
    <submittedName>
        <fullName evidence="2">Uma2 family endonuclease</fullName>
    </submittedName>
</protein>
<keyword evidence="2" id="KW-0378">Hydrolase</keyword>
<evidence type="ECO:0000313" key="2">
    <source>
        <dbReference type="EMBL" id="UFP95560.1"/>
    </source>
</evidence>
<reference evidence="2 3" key="1">
    <citation type="journal article" date="2021" name="Genome Biol. Evol.">
        <title>Complete Genome Sequencing of a Novel Gloeobacter Species from a Waterfall Cave in Mexico.</title>
        <authorList>
            <person name="Saw J.H."/>
            <person name="Cardona T."/>
            <person name="Montejano G."/>
        </authorList>
    </citation>
    <scope>NUCLEOTIDE SEQUENCE [LARGE SCALE GENOMIC DNA]</scope>
    <source>
        <strain evidence="2">MG652769</strain>
    </source>
</reference>
<accession>A0ABY3PPL3</accession>
<dbReference type="PANTHER" id="PTHR35400">
    <property type="entry name" value="SLR1083 PROTEIN"/>
    <property type="match status" value="1"/>
</dbReference>
<dbReference type="InterPro" id="IPR012296">
    <property type="entry name" value="Nuclease_put_TT1808"/>
</dbReference>
<dbReference type="PANTHER" id="PTHR35400:SF1">
    <property type="entry name" value="SLR1083 PROTEIN"/>
    <property type="match status" value="1"/>
</dbReference>
<gene>
    <name evidence="2" type="ORF">ISF26_04760</name>
</gene>
<keyword evidence="2" id="KW-0540">Nuclease</keyword>
<dbReference type="InterPro" id="IPR008538">
    <property type="entry name" value="Uma2"/>
</dbReference>
<evidence type="ECO:0000313" key="3">
    <source>
        <dbReference type="Proteomes" id="UP001054846"/>
    </source>
</evidence>
<dbReference type="InterPro" id="IPR011335">
    <property type="entry name" value="Restrct_endonuc-II-like"/>
</dbReference>
<proteinExistence type="predicted"/>
<dbReference type="SUPFAM" id="SSF52980">
    <property type="entry name" value="Restriction endonuclease-like"/>
    <property type="match status" value="1"/>
</dbReference>
<dbReference type="GO" id="GO:0004519">
    <property type="term" value="F:endonuclease activity"/>
    <property type="evidence" value="ECO:0007669"/>
    <property type="project" value="UniProtKB-KW"/>
</dbReference>
<organism evidence="2 3">
    <name type="scientific">Gloeobacter morelensis MG652769</name>
    <dbReference type="NCBI Taxonomy" id="2781736"/>
    <lineage>
        <taxon>Bacteria</taxon>
        <taxon>Bacillati</taxon>
        <taxon>Cyanobacteriota</taxon>
        <taxon>Cyanophyceae</taxon>
        <taxon>Gloeobacterales</taxon>
        <taxon>Gloeobacteraceae</taxon>
        <taxon>Gloeobacter</taxon>
        <taxon>Gloeobacter morelensis</taxon>
    </lineage>
</organism>
<keyword evidence="3" id="KW-1185">Reference proteome</keyword>
<keyword evidence="2" id="KW-0255">Endonuclease</keyword>
<dbReference type="CDD" id="cd06260">
    <property type="entry name" value="DUF820-like"/>
    <property type="match status" value="1"/>
</dbReference>
<name>A0ABY3PPL3_9CYAN</name>
<feature type="domain" description="Putative restriction endonuclease" evidence="1">
    <location>
        <begin position="12"/>
        <end position="179"/>
    </location>
</feature>
<dbReference type="Proteomes" id="UP001054846">
    <property type="component" value="Chromosome"/>
</dbReference>